<evidence type="ECO:0000256" key="1">
    <source>
        <dbReference type="SAM" id="Phobius"/>
    </source>
</evidence>
<reference evidence="2" key="1">
    <citation type="submission" date="2014-09" db="EMBL/GenBank/DDBJ databases">
        <authorList>
            <person name="Magalhaes I.L.F."/>
            <person name="Oliveira U."/>
            <person name="Santos F.R."/>
            <person name="Vidigal T.H.D.A."/>
            <person name="Brescovit A.D."/>
            <person name="Santos A.J."/>
        </authorList>
    </citation>
    <scope>NUCLEOTIDE SEQUENCE</scope>
    <source>
        <tissue evidence="2">Shoot tissue taken approximately 20 cm above the soil surface</tissue>
    </source>
</reference>
<reference evidence="2" key="2">
    <citation type="journal article" date="2015" name="Data Brief">
        <title>Shoot transcriptome of the giant reed, Arundo donax.</title>
        <authorList>
            <person name="Barrero R.A."/>
            <person name="Guerrero F.D."/>
            <person name="Moolhuijzen P."/>
            <person name="Goolsby J.A."/>
            <person name="Tidwell J."/>
            <person name="Bellgard S.E."/>
            <person name="Bellgard M.I."/>
        </authorList>
    </citation>
    <scope>NUCLEOTIDE SEQUENCE</scope>
    <source>
        <tissue evidence="2">Shoot tissue taken approximately 20 cm above the soil surface</tissue>
    </source>
</reference>
<evidence type="ECO:0000313" key="2">
    <source>
        <dbReference type="EMBL" id="JAE05133.1"/>
    </source>
</evidence>
<feature type="transmembrane region" description="Helical" evidence="1">
    <location>
        <begin position="17"/>
        <end position="34"/>
    </location>
</feature>
<dbReference type="AlphaFoldDB" id="A0A0A9FA66"/>
<protein>
    <submittedName>
        <fullName evidence="2">Uncharacterized protein</fullName>
    </submittedName>
</protein>
<accession>A0A0A9FA66</accession>
<name>A0A0A9FA66_ARUDO</name>
<keyword evidence="1" id="KW-0472">Membrane</keyword>
<keyword evidence="1" id="KW-1133">Transmembrane helix</keyword>
<sequence>MKHSLEHFQIHVINDNFFDFIAWISFILLFNRFMPKKFRSKKRRSGSQHQLMGMKLLSCYTKYNIYTFLSIQKFPKITPYIRLWNLYRVWSRIIHS</sequence>
<keyword evidence="1" id="KW-0812">Transmembrane</keyword>
<organism evidence="2">
    <name type="scientific">Arundo donax</name>
    <name type="common">Giant reed</name>
    <name type="synonym">Donax arundinaceus</name>
    <dbReference type="NCBI Taxonomy" id="35708"/>
    <lineage>
        <taxon>Eukaryota</taxon>
        <taxon>Viridiplantae</taxon>
        <taxon>Streptophyta</taxon>
        <taxon>Embryophyta</taxon>
        <taxon>Tracheophyta</taxon>
        <taxon>Spermatophyta</taxon>
        <taxon>Magnoliopsida</taxon>
        <taxon>Liliopsida</taxon>
        <taxon>Poales</taxon>
        <taxon>Poaceae</taxon>
        <taxon>PACMAD clade</taxon>
        <taxon>Arundinoideae</taxon>
        <taxon>Arundineae</taxon>
        <taxon>Arundo</taxon>
    </lineage>
</organism>
<dbReference type="EMBL" id="GBRH01192763">
    <property type="protein sequence ID" value="JAE05133.1"/>
    <property type="molecule type" value="Transcribed_RNA"/>
</dbReference>
<proteinExistence type="predicted"/>